<dbReference type="InterPro" id="IPR010621">
    <property type="entry name" value="DUF1214"/>
</dbReference>
<proteinExistence type="predicted"/>
<dbReference type="PANTHER" id="PTHR36509:SF2">
    <property type="entry name" value="BLL3101 PROTEIN"/>
    <property type="match status" value="1"/>
</dbReference>
<protein>
    <submittedName>
        <fullName evidence="4">DUF1254 domain-containing protein</fullName>
    </submittedName>
</protein>
<dbReference type="EMBL" id="JAAXLA010000024">
    <property type="protein sequence ID" value="NMH98600.1"/>
    <property type="molecule type" value="Genomic_DNA"/>
</dbReference>
<name>A0ABX1SAK7_9PSEU</name>
<feature type="domain" description="DUF1254" evidence="3">
    <location>
        <begin position="181"/>
        <end position="312"/>
    </location>
</feature>
<gene>
    <name evidence="4" type="ORF">HF526_14975</name>
</gene>
<dbReference type="Gene3D" id="2.60.120.600">
    <property type="entry name" value="Domain of unknown function DUF1214, C-terminal domain"/>
    <property type="match status" value="1"/>
</dbReference>
<evidence type="ECO:0000259" key="3">
    <source>
        <dbReference type="Pfam" id="PF06863"/>
    </source>
</evidence>
<evidence type="ECO:0000256" key="1">
    <source>
        <dbReference type="SAM" id="MobiDB-lite"/>
    </source>
</evidence>
<dbReference type="InterPro" id="IPR010679">
    <property type="entry name" value="DUF1254"/>
</dbReference>
<feature type="region of interest" description="Disordered" evidence="1">
    <location>
        <begin position="17"/>
        <end position="57"/>
    </location>
</feature>
<dbReference type="Gene3D" id="2.60.40.1610">
    <property type="entry name" value="Domain of unknown function DUF1254"/>
    <property type="match status" value="1"/>
</dbReference>
<sequence>MENLGARCPRCRSWTSRISARPRGGTSPIHLEQRGNTDMSQTSDRRPLRRVPDEAESPMVMMGRATRTAGRAVEVVLDAALRLPRDTAGLATATGRAALAAVRHPEAVLDRARRLPLAAPMLRQAVTPILTSRVGDWRAEYAYTAGVQAFIYGFPYIYNAQLRHAWVTEPRDPASVPYAAVNHFWHASHLTDETYRDGGCPNSDTLYSAAWLDLSDEPVILSHPDMADRYFTFELMGFTSDNFDYVGQRATGKKAGHFAIAGPGWQGQPPPGVQSVQPAPTPWILVLGRTVVDGAADVPNVRALQTQYRLTPLSLWGEPQAVVPPRRDVYAPADVATDPLGPWKTLNAMLAENPPPPHHALLLDQFARIGIGPGLDVGDQPDAVEQGLIRAAAIGMALLKAQFLSGDWATVVNGWRYPPPEEGRFGDDFLRRAADQSLAGIATNDPAEAVYLVNFDDADGAKLSPEGRYELHFDADNLPPVDAFWSLAAYTAADMNQIPNPDHRYSVGDRAPDLRRDRDGGLTIHLQPRSPGADRESNWLPTSAENAWFVILRMYRPHPAVVEAKWECPGITRVG</sequence>
<dbReference type="InterPro" id="IPR037049">
    <property type="entry name" value="DUF1214_C_sf"/>
</dbReference>
<reference evidence="4 5" key="1">
    <citation type="submission" date="2020-04" db="EMBL/GenBank/DDBJ databases">
        <authorList>
            <person name="Klaysubun C."/>
            <person name="Duangmal K."/>
            <person name="Lipun K."/>
        </authorList>
    </citation>
    <scope>NUCLEOTIDE SEQUENCE [LARGE SCALE GENOMIC DNA]</scope>
    <source>
        <strain evidence="4 5">K10HN5</strain>
    </source>
</reference>
<evidence type="ECO:0000313" key="5">
    <source>
        <dbReference type="Proteomes" id="UP000820669"/>
    </source>
</evidence>
<evidence type="ECO:0000313" key="4">
    <source>
        <dbReference type="EMBL" id="NMH98600.1"/>
    </source>
</evidence>
<feature type="compositionally biased region" description="Basic and acidic residues" evidence="1">
    <location>
        <begin position="501"/>
        <end position="520"/>
    </location>
</feature>
<feature type="region of interest" description="Disordered" evidence="1">
    <location>
        <begin position="501"/>
        <end position="538"/>
    </location>
</feature>
<dbReference type="PANTHER" id="PTHR36509">
    <property type="entry name" value="BLL3101 PROTEIN"/>
    <property type="match status" value="1"/>
</dbReference>
<dbReference type="InterPro" id="IPR037050">
    <property type="entry name" value="DUF1254_sf"/>
</dbReference>
<feature type="compositionally biased region" description="Basic and acidic residues" evidence="1">
    <location>
        <begin position="43"/>
        <end position="53"/>
    </location>
</feature>
<dbReference type="Proteomes" id="UP000820669">
    <property type="component" value="Unassembled WGS sequence"/>
</dbReference>
<comment type="caution">
    <text evidence="4">The sequence shown here is derived from an EMBL/GenBank/DDBJ whole genome shotgun (WGS) entry which is preliminary data.</text>
</comment>
<feature type="domain" description="DUF1214" evidence="2">
    <location>
        <begin position="448"/>
        <end position="558"/>
    </location>
</feature>
<dbReference type="Pfam" id="PF06863">
    <property type="entry name" value="DUF1254"/>
    <property type="match status" value="1"/>
</dbReference>
<organism evidence="4 5">
    <name type="scientific">Pseudonocardia acidicola</name>
    <dbReference type="NCBI Taxonomy" id="2724939"/>
    <lineage>
        <taxon>Bacteria</taxon>
        <taxon>Bacillati</taxon>
        <taxon>Actinomycetota</taxon>
        <taxon>Actinomycetes</taxon>
        <taxon>Pseudonocardiales</taxon>
        <taxon>Pseudonocardiaceae</taxon>
        <taxon>Pseudonocardia</taxon>
    </lineage>
</organism>
<keyword evidence="5" id="KW-1185">Reference proteome</keyword>
<accession>A0ABX1SAK7</accession>
<dbReference type="SUPFAM" id="SSF160935">
    <property type="entry name" value="VPA0735-like"/>
    <property type="match status" value="1"/>
</dbReference>
<evidence type="ECO:0000259" key="2">
    <source>
        <dbReference type="Pfam" id="PF06742"/>
    </source>
</evidence>
<dbReference type="Pfam" id="PF06742">
    <property type="entry name" value="DUF1214"/>
    <property type="match status" value="1"/>
</dbReference>